<reference evidence="1" key="1">
    <citation type="submission" date="2021-06" db="EMBL/GenBank/DDBJ databases">
        <authorList>
            <person name="Kallberg Y."/>
            <person name="Tangrot J."/>
            <person name="Rosling A."/>
        </authorList>
    </citation>
    <scope>NUCLEOTIDE SEQUENCE</scope>
    <source>
        <strain evidence="1">MA453B</strain>
    </source>
</reference>
<evidence type="ECO:0000313" key="2">
    <source>
        <dbReference type="Proteomes" id="UP000789405"/>
    </source>
</evidence>
<keyword evidence="2" id="KW-1185">Reference proteome</keyword>
<proteinExistence type="predicted"/>
<dbReference type="OrthoDB" id="10428354at2759"/>
<protein>
    <submittedName>
        <fullName evidence="1">13767_t:CDS:1</fullName>
    </submittedName>
</protein>
<accession>A0A9N9PK80</accession>
<feature type="non-terminal residue" evidence="1">
    <location>
        <position position="1"/>
    </location>
</feature>
<feature type="non-terminal residue" evidence="1">
    <location>
        <position position="131"/>
    </location>
</feature>
<comment type="caution">
    <text evidence="1">The sequence shown here is derived from an EMBL/GenBank/DDBJ whole genome shotgun (WGS) entry which is preliminary data.</text>
</comment>
<sequence length="131" mass="14399">PNSNHAAEEENNNHTTLITICSPPEAKDDILQGNYPPTPLLNNMIINTGSPVATIHINNESPVTKNKIQKYSSINYSTLKQLPTVQGFTNPLAANSETLEAYIELPEFAYKNIKASAKYHHNDIPLQASEG</sequence>
<dbReference type="AlphaFoldDB" id="A0A9N9PK80"/>
<organism evidence="1 2">
    <name type="scientific">Dentiscutata erythropus</name>
    <dbReference type="NCBI Taxonomy" id="1348616"/>
    <lineage>
        <taxon>Eukaryota</taxon>
        <taxon>Fungi</taxon>
        <taxon>Fungi incertae sedis</taxon>
        <taxon>Mucoromycota</taxon>
        <taxon>Glomeromycotina</taxon>
        <taxon>Glomeromycetes</taxon>
        <taxon>Diversisporales</taxon>
        <taxon>Gigasporaceae</taxon>
        <taxon>Dentiscutata</taxon>
    </lineage>
</organism>
<dbReference type="Proteomes" id="UP000789405">
    <property type="component" value="Unassembled WGS sequence"/>
</dbReference>
<gene>
    <name evidence="1" type="ORF">DERYTH_LOCUS28529</name>
</gene>
<name>A0A9N9PK80_9GLOM</name>
<evidence type="ECO:0000313" key="1">
    <source>
        <dbReference type="EMBL" id="CAG8828653.1"/>
    </source>
</evidence>
<dbReference type="EMBL" id="CAJVPY010071747">
    <property type="protein sequence ID" value="CAG8828653.1"/>
    <property type="molecule type" value="Genomic_DNA"/>
</dbReference>